<keyword evidence="6" id="KW-1185">Reference proteome</keyword>
<dbReference type="SUPFAM" id="SSF55073">
    <property type="entry name" value="Nucleotide cyclase"/>
    <property type="match status" value="1"/>
</dbReference>
<dbReference type="GO" id="GO:0043709">
    <property type="term" value="P:cell adhesion involved in single-species biofilm formation"/>
    <property type="evidence" value="ECO:0007669"/>
    <property type="project" value="TreeGrafter"/>
</dbReference>
<evidence type="ECO:0000256" key="2">
    <source>
        <dbReference type="ARBA" id="ARBA00012528"/>
    </source>
</evidence>
<evidence type="ECO:0000313" key="6">
    <source>
        <dbReference type="Proteomes" id="UP000198461"/>
    </source>
</evidence>
<dbReference type="InterPro" id="IPR029787">
    <property type="entry name" value="Nucleotide_cyclase"/>
</dbReference>
<comment type="catalytic activity">
    <reaction evidence="3">
        <text>2 GTP = 3',3'-c-di-GMP + 2 diphosphate</text>
        <dbReference type="Rhea" id="RHEA:24898"/>
        <dbReference type="ChEBI" id="CHEBI:33019"/>
        <dbReference type="ChEBI" id="CHEBI:37565"/>
        <dbReference type="ChEBI" id="CHEBI:58805"/>
        <dbReference type="EC" id="2.7.7.65"/>
    </reaction>
</comment>
<evidence type="ECO:0000313" key="5">
    <source>
        <dbReference type="EMBL" id="SIN75189.1"/>
    </source>
</evidence>
<name>A0A1N6DWM3_9GAMM</name>
<reference evidence="5 6" key="1">
    <citation type="submission" date="2016-11" db="EMBL/GenBank/DDBJ databases">
        <authorList>
            <person name="Jaros S."/>
            <person name="Januszkiewicz K."/>
            <person name="Wedrychowicz H."/>
        </authorList>
    </citation>
    <scope>NUCLEOTIDE SEQUENCE [LARGE SCALE GENOMIC DNA]</scope>
    <source>
        <strain evidence="5 6">DSM 17737</strain>
    </source>
</reference>
<dbReference type="PANTHER" id="PTHR45138">
    <property type="entry name" value="REGULATORY COMPONENTS OF SENSORY TRANSDUCTION SYSTEM"/>
    <property type="match status" value="1"/>
</dbReference>
<proteinExistence type="predicted"/>
<sequence>MSITLEDMMAGLRLIRGQLLRFSEIPAAMLYQLIEEIERGLAQGYFKFELAESAQRLGQVVRNTEQGELPDKVPREIIRPLQWLLPQLEIWASFRPVNDATQLQDTQACSLTPLLKVTIEDDEILERFLQQHAEQHTAALSLDYFVQQQGWTLANSLLERVVFLSLSLHAGLLAYFLQRTVSDFRHDALTGLLLRHDLESAFSRALAQSLKAGKGLALILLDLDHFKAINDTHGHGGGDAVLQQVAARIRAQLREGDVAMRYGGEEMLLLLPGVSCDQVAGICERIRSAIEQALVQWDGRTIPVTTSIGCVCIESLDEELNSERLIQAADENLYRAKEGGRNQVVCSTVSA</sequence>
<dbReference type="EMBL" id="FSRE01000001">
    <property type="protein sequence ID" value="SIN75189.1"/>
    <property type="molecule type" value="Genomic_DNA"/>
</dbReference>
<comment type="cofactor">
    <cofactor evidence="1">
        <name>Mg(2+)</name>
        <dbReference type="ChEBI" id="CHEBI:18420"/>
    </cofactor>
</comment>
<dbReference type="SMART" id="SM00267">
    <property type="entry name" value="GGDEF"/>
    <property type="match status" value="1"/>
</dbReference>
<organism evidence="5 6">
    <name type="scientific">Sulfurivirga caldicuralii</name>
    <dbReference type="NCBI Taxonomy" id="364032"/>
    <lineage>
        <taxon>Bacteria</taxon>
        <taxon>Pseudomonadati</taxon>
        <taxon>Pseudomonadota</taxon>
        <taxon>Gammaproteobacteria</taxon>
        <taxon>Thiotrichales</taxon>
        <taxon>Piscirickettsiaceae</taxon>
        <taxon>Sulfurivirga</taxon>
    </lineage>
</organism>
<dbReference type="InterPro" id="IPR043128">
    <property type="entry name" value="Rev_trsase/Diguanyl_cyclase"/>
</dbReference>
<evidence type="ECO:0000256" key="3">
    <source>
        <dbReference type="ARBA" id="ARBA00034247"/>
    </source>
</evidence>
<dbReference type="InterPro" id="IPR000160">
    <property type="entry name" value="GGDEF_dom"/>
</dbReference>
<dbReference type="GO" id="GO:1902201">
    <property type="term" value="P:negative regulation of bacterial-type flagellum-dependent cell motility"/>
    <property type="evidence" value="ECO:0007669"/>
    <property type="project" value="TreeGrafter"/>
</dbReference>
<evidence type="ECO:0000259" key="4">
    <source>
        <dbReference type="PROSITE" id="PS50887"/>
    </source>
</evidence>
<dbReference type="Proteomes" id="UP000198461">
    <property type="component" value="Unassembled WGS sequence"/>
</dbReference>
<dbReference type="PANTHER" id="PTHR45138:SF9">
    <property type="entry name" value="DIGUANYLATE CYCLASE DGCM-RELATED"/>
    <property type="match status" value="1"/>
</dbReference>
<dbReference type="RefSeq" id="WP_074200763.1">
    <property type="nucleotide sequence ID" value="NZ_FSRE01000001.1"/>
</dbReference>
<dbReference type="NCBIfam" id="TIGR00254">
    <property type="entry name" value="GGDEF"/>
    <property type="match status" value="1"/>
</dbReference>
<dbReference type="Pfam" id="PF00990">
    <property type="entry name" value="GGDEF"/>
    <property type="match status" value="1"/>
</dbReference>
<gene>
    <name evidence="5" type="ORF">SAMN05443662_0458</name>
</gene>
<dbReference type="STRING" id="364032.SAMN05443662_0458"/>
<feature type="domain" description="GGDEF" evidence="4">
    <location>
        <begin position="214"/>
        <end position="349"/>
    </location>
</feature>
<dbReference type="InterPro" id="IPR050469">
    <property type="entry name" value="Diguanylate_Cyclase"/>
</dbReference>
<dbReference type="PROSITE" id="PS50887">
    <property type="entry name" value="GGDEF"/>
    <property type="match status" value="1"/>
</dbReference>
<dbReference type="EC" id="2.7.7.65" evidence="2"/>
<protein>
    <recommendedName>
        <fullName evidence="2">diguanylate cyclase</fullName>
        <ecNumber evidence="2">2.7.7.65</ecNumber>
    </recommendedName>
</protein>
<accession>A0A1N6DWM3</accession>
<dbReference type="GO" id="GO:0005886">
    <property type="term" value="C:plasma membrane"/>
    <property type="evidence" value="ECO:0007669"/>
    <property type="project" value="TreeGrafter"/>
</dbReference>
<dbReference type="Gene3D" id="3.30.70.270">
    <property type="match status" value="1"/>
</dbReference>
<evidence type="ECO:0000256" key="1">
    <source>
        <dbReference type="ARBA" id="ARBA00001946"/>
    </source>
</evidence>
<dbReference type="AlphaFoldDB" id="A0A1N6DWM3"/>
<dbReference type="GO" id="GO:0052621">
    <property type="term" value="F:diguanylate cyclase activity"/>
    <property type="evidence" value="ECO:0007669"/>
    <property type="project" value="UniProtKB-EC"/>
</dbReference>
<dbReference type="CDD" id="cd01949">
    <property type="entry name" value="GGDEF"/>
    <property type="match status" value="1"/>
</dbReference>
<dbReference type="FunFam" id="3.30.70.270:FF:000001">
    <property type="entry name" value="Diguanylate cyclase domain protein"/>
    <property type="match status" value="1"/>
</dbReference>
<dbReference type="OrthoDB" id="9803824at2"/>